<dbReference type="InterPro" id="IPR036653">
    <property type="entry name" value="CinA-like_C"/>
</dbReference>
<evidence type="ECO:0000259" key="1">
    <source>
        <dbReference type="Pfam" id="PF02464"/>
    </source>
</evidence>
<dbReference type="InterPro" id="IPR008136">
    <property type="entry name" value="CinA_C"/>
</dbReference>
<dbReference type="NCBIfam" id="TIGR00199">
    <property type="entry name" value="PncC_domain"/>
    <property type="match status" value="1"/>
</dbReference>
<proteinExistence type="predicted"/>
<dbReference type="RefSeq" id="WP_108175967.1">
    <property type="nucleotide sequence ID" value="NZ_PZZL01000003.1"/>
</dbReference>
<reference evidence="2 3" key="1">
    <citation type="submission" date="2018-04" db="EMBL/GenBank/DDBJ databases">
        <title>Genomic Encyclopedia of Archaeal and Bacterial Type Strains, Phase II (KMG-II): from individual species to whole genera.</title>
        <authorList>
            <person name="Goeker M."/>
        </authorList>
    </citation>
    <scope>NUCLEOTIDE SEQUENCE [LARGE SCALE GENOMIC DNA]</scope>
    <source>
        <strain evidence="2 3">DSM 25521</strain>
    </source>
</reference>
<dbReference type="EMBL" id="PZZL01000003">
    <property type="protein sequence ID" value="PTM60287.1"/>
    <property type="molecule type" value="Genomic_DNA"/>
</dbReference>
<name>A0A2T4ZEG9_9HYPH</name>
<dbReference type="Proteomes" id="UP000241808">
    <property type="component" value="Unassembled WGS sequence"/>
</dbReference>
<dbReference type="OrthoDB" id="1253990at2"/>
<feature type="domain" description="CinA C-terminal" evidence="1">
    <location>
        <begin position="10"/>
        <end position="163"/>
    </location>
</feature>
<evidence type="ECO:0000313" key="2">
    <source>
        <dbReference type="EMBL" id="PTM60287.1"/>
    </source>
</evidence>
<dbReference type="SUPFAM" id="SSF142433">
    <property type="entry name" value="CinA-like"/>
    <property type="match status" value="1"/>
</dbReference>
<protein>
    <submittedName>
        <fullName evidence="2">Competence/damage-inducible protein cinA</fullName>
    </submittedName>
</protein>
<dbReference type="Gene3D" id="3.90.950.20">
    <property type="entry name" value="CinA-like"/>
    <property type="match status" value="1"/>
</dbReference>
<gene>
    <name evidence="2" type="ORF">C8P69_103217</name>
</gene>
<organism evidence="2 3">
    <name type="scientific">Phreatobacter oligotrophus</name>
    <dbReference type="NCBI Taxonomy" id="1122261"/>
    <lineage>
        <taxon>Bacteria</taxon>
        <taxon>Pseudomonadati</taxon>
        <taxon>Pseudomonadota</taxon>
        <taxon>Alphaproteobacteria</taxon>
        <taxon>Hyphomicrobiales</taxon>
        <taxon>Phreatobacteraceae</taxon>
        <taxon>Phreatobacter</taxon>
    </lineage>
</organism>
<comment type="caution">
    <text evidence="2">The sequence shown here is derived from an EMBL/GenBank/DDBJ whole genome shotgun (WGS) entry which is preliminary data.</text>
</comment>
<dbReference type="Pfam" id="PF02464">
    <property type="entry name" value="CinA"/>
    <property type="match status" value="1"/>
</dbReference>
<sequence>MTASSPDLDALAACIAARLVARGETVAVSESSAGGLISAALLAVPGASAYYLGGAVVYTPKARDALLRISTRQMVESGIRSASEPWAALMAKTIRESHGAVWGLSETGATGPTGNRYGDPAGHACLGLDGPVTRTITIATGSADRAANMRAFAAAALGLFAEVLETN</sequence>
<accession>A0A2T4ZEG9</accession>
<dbReference type="AlphaFoldDB" id="A0A2T4ZEG9"/>
<evidence type="ECO:0000313" key="3">
    <source>
        <dbReference type="Proteomes" id="UP000241808"/>
    </source>
</evidence>
<keyword evidence="3" id="KW-1185">Reference proteome</keyword>